<dbReference type="InterPro" id="IPR028055">
    <property type="entry name" value="YidC/Oxa/ALB_C"/>
</dbReference>
<evidence type="ECO:0000256" key="5">
    <source>
        <dbReference type="ARBA" id="ARBA00022946"/>
    </source>
</evidence>
<dbReference type="OrthoDB" id="2148490at2759"/>
<gene>
    <name evidence="13" type="ORF">GLOTRDRAFT_76107</name>
</gene>
<evidence type="ECO:0000313" key="14">
    <source>
        <dbReference type="Proteomes" id="UP000030669"/>
    </source>
</evidence>
<dbReference type="Pfam" id="PF02096">
    <property type="entry name" value="60KD_IMP"/>
    <property type="match status" value="1"/>
</dbReference>
<dbReference type="InterPro" id="IPR001708">
    <property type="entry name" value="YidC/ALB3/OXA1/COX18"/>
</dbReference>
<dbReference type="GO" id="GO:0032977">
    <property type="term" value="F:membrane insertase activity"/>
    <property type="evidence" value="ECO:0007669"/>
    <property type="project" value="InterPro"/>
</dbReference>
<dbReference type="eggNOG" id="KOG1239">
    <property type="taxonomic scope" value="Eukaryota"/>
</dbReference>
<sequence>MASFLCARTSVRQRLSPIISSPSCQGRLFSTARDSKSSRSSPLLRTSAASLPLGIRCRRNLTVSAVRRGLFSSGTKKEPEPLSAAPPADSPAHQPLEVASRTESVPDAPPTDLLPDAAQTTVENLSLVPATIPPIQYGDLEALGLTSWSPIGLSAWALEIINVSTGLPWLQTIVCGTVLSRLIIFPMSIASMREAAKMAPITPQLNLIREEIAEASKTQNRAQLQRAALMQRKLLAEAGAKPGRMLFFNIMPLPISLGMFFAVKRLCEFPLEQLKTGGLEAFGGAYLDLTAQDPTYVLPAIVVAVVNLQIRLAARDMQTNGQPHMLHIINAFHVLSLVSFPLMAKLSIGVLFNIIASVIFYAAQVILLRTPAIRRALKIPALPQHMKQKVPSFVETFKFGKNWYAQRVKDAQAAQGKKW</sequence>
<dbReference type="KEGG" id="gtr:GLOTRDRAFT_76107"/>
<dbReference type="PANTHER" id="PTHR12428">
    <property type="entry name" value="OXA1"/>
    <property type="match status" value="1"/>
</dbReference>
<comment type="subcellular location">
    <subcellularLocation>
        <location evidence="9">Membrane</location>
        <topology evidence="9">Multi-pass membrane protein</topology>
    </subcellularLocation>
    <subcellularLocation>
        <location evidence="1">Mitochondrion inner membrane</location>
        <topology evidence="1">Multi-pass membrane protein</topology>
    </subcellularLocation>
</comment>
<keyword evidence="5" id="KW-0809">Transit peptide</keyword>
<evidence type="ECO:0000256" key="11">
    <source>
        <dbReference type="SAM" id="Phobius"/>
    </source>
</evidence>
<reference evidence="13 14" key="1">
    <citation type="journal article" date="2012" name="Science">
        <title>The Paleozoic origin of enzymatic lignin decomposition reconstructed from 31 fungal genomes.</title>
        <authorList>
            <person name="Floudas D."/>
            <person name="Binder M."/>
            <person name="Riley R."/>
            <person name="Barry K."/>
            <person name="Blanchette R.A."/>
            <person name="Henrissat B."/>
            <person name="Martinez A.T."/>
            <person name="Otillar R."/>
            <person name="Spatafora J.W."/>
            <person name="Yadav J.S."/>
            <person name="Aerts A."/>
            <person name="Benoit I."/>
            <person name="Boyd A."/>
            <person name="Carlson A."/>
            <person name="Copeland A."/>
            <person name="Coutinho P.M."/>
            <person name="de Vries R.P."/>
            <person name="Ferreira P."/>
            <person name="Findley K."/>
            <person name="Foster B."/>
            <person name="Gaskell J."/>
            <person name="Glotzer D."/>
            <person name="Gorecki P."/>
            <person name="Heitman J."/>
            <person name="Hesse C."/>
            <person name="Hori C."/>
            <person name="Igarashi K."/>
            <person name="Jurgens J.A."/>
            <person name="Kallen N."/>
            <person name="Kersten P."/>
            <person name="Kohler A."/>
            <person name="Kuees U."/>
            <person name="Kumar T.K.A."/>
            <person name="Kuo A."/>
            <person name="LaButti K."/>
            <person name="Larrondo L.F."/>
            <person name="Lindquist E."/>
            <person name="Ling A."/>
            <person name="Lombard V."/>
            <person name="Lucas S."/>
            <person name="Lundell T."/>
            <person name="Martin R."/>
            <person name="McLaughlin D.J."/>
            <person name="Morgenstern I."/>
            <person name="Morin E."/>
            <person name="Murat C."/>
            <person name="Nagy L.G."/>
            <person name="Nolan M."/>
            <person name="Ohm R.A."/>
            <person name="Patyshakuliyeva A."/>
            <person name="Rokas A."/>
            <person name="Ruiz-Duenas F.J."/>
            <person name="Sabat G."/>
            <person name="Salamov A."/>
            <person name="Samejima M."/>
            <person name="Schmutz J."/>
            <person name="Slot J.C."/>
            <person name="St John F."/>
            <person name="Stenlid J."/>
            <person name="Sun H."/>
            <person name="Sun S."/>
            <person name="Syed K."/>
            <person name="Tsang A."/>
            <person name="Wiebenga A."/>
            <person name="Young D."/>
            <person name="Pisabarro A."/>
            <person name="Eastwood D.C."/>
            <person name="Martin F."/>
            <person name="Cullen D."/>
            <person name="Grigoriev I.V."/>
            <person name="Hibbett D.S."/>
        </authorList>
    </citation>
    <scope>NUCLEOTIDE SEQUENCE [LARGE SCALE GENOMIC DNA]</scope>
    <source>
        <strain evidence="13 14">ATCC 11539</strain>
    </source>
</reference>
<keyword evidence="3 9" id="KW-0812">Transmembrane</keyword>
<dbReference type="PANTHER" id="PTHR12428:SF66">
    <property type="entry name" value="MITOCHONDRIAL INNER MEMBRANE PROTEIN OXA1L"/>
    <property type="match status" value="1"/>
</dbReference>
<accession>S7RN32</accession>
<dbReference type="GO" id="GO:0005743">
    <property type="term" value="C:mitochondrial inner membrane"/>
    <property type="evidence" value="ECO:0007669"/>
    <property type="project" value="UniProtKB-SubCell"/>
</dbReference>
<organism evidence="13 14">
    <name type="scientific">Gloeophyllum trabeum (strain ATCC 11539 / FP-39264 / Madison 617)</name>
    <name type="common">Brown rot fungus</name>
    <dbReference type="NCBI Taxonomy" id="670483"/>
    <lineage>
        <taxon>Eukaryota</taxon>
        <taxon>Fungi</taxon>
        <taxon>Dikarya</taxon>
        <taxon>Basidiomycota</taxon>
        <taxon>Agaricomycotina</taxon>
        <taxon>Agaricomycetes</taxon>
        <taxon>Gloeophyllales</taxon>
        <taxon>Gloeophyllaceae</taxon>
        <taxon>Gloeophyllum</taxon>
    </lineage>
</organism>
<evidence type="ECO:0000256" key="6">
    <source>
        <dbReference type="ARBA" id="ARBA00022989"/>
    </source>
</evidence>
<dbReference type="EMBL" id="KB469301">
    <property type="protein sequence ID" value="EPQ55875.1"/>
    <property type="molecule type" value="Genomic_DNA"/>
</dbReference>
<dbReference type="STRING" id="670483.S7RN32"/>
<evidence type="ECO:0000256" key="10">
    <source>
        <dbReference type="SAM" id="MobiDB-lite"/>
    </source>
</evidence>
<evidence type="ECO:0000256" key="8">
    <source>
        <dbReference type="ARBA" id="ARBA00023136"/>
    </source>
</evidence>
<dbReference type="OMA" id="GWKNAQT"/>
<proteinExistence type="inferred from homology"/>
<dbReference type="RefSeq" id="XP_007865900.1">
    <property type="nucleotide sequence ID" value="XM_007867709.1"/>
</dbReference>
<comment type="similarity">
    <text evidence="2 9">Belongs to the OXA1/ALB3/YidC family.</text>
</comment>
<evidence type="ECO:0000313" key="13">
    <source>
        <dbReference type="EMBL" id="EPQ55875.1"/>
    </source>
</evidence>
<evidence type="ECO:0000256" key="9">
    <source>
        <dbReference type="RuleBase" id="RU003945"/>
    </source>
</evidence>
<keyword evidence="8 11" id="KW-0472">Membrane</keyword>
<evidence type="ECO:0000256" key="2">
    <source>
        <dbReference type="ARBA" id="ARBA00009877"/>
    </source>
</evidence>
<dbReference type="CDD" id="cd20069">
    <property type="entry name" value="5TM_Oxa1-like"/>
    <property type="match status" value="1"/>
</dbReference>
<feature type="region of interest" description="Disordered" evidence="10">
    <location>
        <begin position="72"/>
        <end position="115"/>
    </location>
</feature>
<keyword evidence="7" id="KW-0496">Mitochondrion</keyword>
<evidence type="ECO:0000256" key="4">
    <source>
        <dbReference type="ARBA" id="ARBA00022792"/>
    </source>
</evidence>
<keyword evidence="6 11" id="KW-1133">Transmembrane helix</keyword>
<dbReference type="GO" id="GO:0032979">
    <property type="term" value="P:protein insertion into mitochondrial inner membrane from matrix"/>
    <property type="evidence" value="ECO:0007669"/>
    <property type="project" value="TreeGrafter"/>
</dbReference>
<name>S7RN32_GLOTA</name>
<dbReference type="AlphaFoldDB" id="S7RN32"/>
<evidence type="ECO:0000256" key="3">
    <source>
        <dbReference type="ARBA" id="ARBA00022692"/>
    </source>
</evidence>
<feature type="domain" description="Membrane insertase YidC/Oxa/ALB C-terminal" evidence="12">
    <location>
        <begin position="169"/>
        <end position="367"/>
    </location>
</feature>
<dbReference type="HOGENOM" id="CLU_029282_6_0_1"/>
<keyword evidence="14" id="KW-1185">Reference proteome</keyword>
<feature type="compositionally biased region" description="Low complexity" evidence="10">
    <location>
        <begin position="81"/>
        <end position="92"/>
    </location>
</feature>
<evidence type="ECO:0000256" key="1">
    <source>
        <dbReference type="ARBA" id="ARBA00004448"/>
    </source>
</evidence>
<evidence type="ECO:0000256" key="7">
    <source>
        <dbReference type="ARBA" id="ARBA00023128"/>
    </source>
</evidence>
<protein>
    <recommendedName>
        <fullName evidence="12">Membrane insertase YidC/Oxa/ALB C-terminal domain-containing protein</fullName>
    </recommendedName>
</protein>
<keyword evidence="4" id="KW-0999">Mitochondrion inner membrane</keyword>
<feature type="transmembrane region" description="Helical" evidence="11">
    <location>
        <begin position="350"/>
        <end position="368"/>
    </location>
</feature>
<dbReference type="GeneID" id="19308570"/>
<dbReference type="Proteomes" id="UP000030669">
    <property type="component" value="Unassembled WGS sequence"/>
</dbReference>
<evidence type="ECO:0000259" key="12">
    <source>
        <dbReference type="Pfam" id="PF02096"/>
    </source>
</evidence>